<evidence type="ECO:0000313" key="2">
    <source>
        <dbReference type="Proteomes" id="UP001586593"/>
    </source>
</evidence>
<keyword evidence="2" id="KW-1185">Reference proteome</keyword>
<comment type="caution">
    <text evidence="1">The sequence shown here is derived from an EMBL/GenBank/DDBJ whole genome shotgun (WGS) entry which is preliminary data.</text>
</comment>
<sequence length="89" mass="9842">MAGGFLRGAMGSEQSCCLERYVLFQGSVSGEARAVTPRLASFQPRHYLISKGRYSTYSTSRPYLVTCSNTRWSSTLDLLLVSLLFLHGS</sequence>
<evidence type="ECO:0000313" key="1">
    <source>
        <dbReference type="EMBL" id="KAL1841827.1"/>
    </source>
</evidence>
<dbReference type="Proteomes" id="UP001586593">
    <property type="component" value="Unassembled WGS sequence"/>
</dbReference>
<dbReference type="EMBL" id="JAZHXJ010002021">
    <property type="protein sequence ID" value="KAL1841827.1"/>
    <property type="molecule type" value="Genomic_DNA"/>
</dbReference>
<accession>A0ABR3VJ11</accession>
<protein>
    <submittedName>
        <fullName evidence="1">Uncharacterized protein</fullName>
    </submittedName>
</protein>
<name>A0ABR3VJ11_9PEZI</name>
<proteinExistence type="predicted"/>
<organism evidence="1 2">
    <name type="scientific">Phialemonium thermophilum</name>
    <dbReference type="NCBI Taxonomy" id="223376"/>
    <lineage>
        <taxon>Eukaryota</taxon>
        <taxon>Fungi</taxon>
        <taxon>Dikarya</taxon>
        <taxon>Ascomycota</taxon>
        <taxon>Pezizomycotina</taxon>
        <taxon>Sordariomycetes</taxon>
        <taxon>Sordariomycetidae</taxon>
        <taxon>Cephalothecales</taxon>
        <taxon>Cephalothecaceae</taxon>
        <taxon>Phialemonium</taxon>
    </lineage>
</organism>
<gene>
    <name evidence="1" type="ORF">VTK73DRAFT_3376</name>
</gene>
<reference evidence="1 2" key="1">
    <citation type="journal article" date="2024" name="Commun. Biol.">
        <title>Comparative genomic analysis of thermophilic fungi reveals convergent evolutionary adaptations and gene losses.</title>
        <authorList>
            <person name="Steindorff A.S."/>
            <person name="Aguilar-Pontes M.V."/>
            <person name="Robinson A.J."/>
            <person name="Andreopoulos B."/>
            <person name="LaButti K."/>
            <person name="Kuo A."/>
            <person name="Mondo S."/>
            <person name="Riley R."/>
            <person name="Otillar R."/>
            <person name="Haridas S."/>
            <person name="Lipzen A."/>
            <person name="Grimwood J."/>
            <person name="Schmutz J."/>
            <person name="Clum A."/>
            <person name="Reid I.D."/>
            <person name="Moisan M.C."/>
            <person name="Butler G."/>
            <person name="Nguyen T.T.M."/>
            <person name="Dewar K."/>
            <person name="Conant G."/>
            <person name="Drula E."/>
            <person name="Henrissat B."/>
            <person name="Hansel C."/>
            <person name="Singer S."/>
            <person name="Hutchinson M.I."/>
            <person name="de Vries R.P."/>
            <person name="Natvig D.O."/>
            <person name="Powell A.J."/>
            <person name="Tsang A."/>
            <person name="Grigoriev I.V."/>
        </authorList>
    </citation>
    <scope>NUCLEOTIDE SEQUENCE [LARGE SCALE GENOMIC DNA]</scope>
    <source>
        <strain evidence="1 2">ATCC 24622</strain>
    </source>
</reference>